<dbReference type="EMBL" id="OX465078">
    <property type="protein sequence ID" value="CAI9270502.1"/>
    <property type="molecule type" value="Genomic_DNA"/>
</dbReference>
<accession>A0AA35VVB6</accession>
<dbReference type="Proteomes" id="UP001177003">
    <property type="component" value="Chromosome 2"/>
</dbReference>
<evidence type="ECO:0000313" key="1">
    <source>
        <dbReference type="EMBL" id="CAI9270502.1"/>
    </source>
</evidence>
<proteinExistence type="predicted"/>
<dbReference type="AlphaFoldDB" id="A0AA35VVB6"/>
<gene>
    <name evidence="1" type="ORF">LSALG_LOCUS10813</name>
</gene>
<name>A0AA35VVB6_LACSI</name>
<evidence type="ECO:0000313" key="2">
    <source>
        <dbReference type="Proteomes" id="UP001177003"/>
    </source>
</evidence>
<protein>
    <submittedName>
        <fullName evidence="1">Uncharacterized protein</fullName>
    </submittedName>
</protein>
<organism evidence="1 2">
    <name type="scientific">Lactuca saligna</name>
    <name type="common">Willowleaf lettuce</name>
    <dbReference type="NCBI Taxonomy" id="75948"/>
    <lineage>
        <taxon>Eukaryota</taxon>
        <taxon>Viridiplantae</taxon>
        <taxon>Streptophyta</taxon>
        <taxon>Embryophyta</taxon>
        <taxon>Tracheophyta</taxon>
        <taxon>Spermatophyta</taxon>
        <taxon>Magnoliopsida</taxon>
        <taxon>eudicotyledons</taxon>
        <taxon>Gunneridae</taxon>
        <taxon>Pentapetalae</taxon>
        <taxon>asterids</taxon>
        <taxon>campanulids</taxon>
        <taxon>Asterales</taxon>
        <taxon>Asteraceae</taxon>
        <taxon>Cichorioideae</taxon>
        <taxon>Cichorieae</taxon>
        <taxon>Lactucinae</taxon>
        <taxon>Lactuca</taxon>
    </lineage>
</organism>
<sequence length="73" mass="8568">MRHQDANMKESIIRMKLHRNVSWIADTSRKRFHSVSMAYLFLGRSRYGNVAQNGVFVLLNSFSPSIRNPLRIF</sequence>
<keyword evidence="2" id="KW-1185">Reference proteome</keyword>
<reference evidence="1" key="1">
    <citation type="submission" date="2023-04" db="EMBL/GenBank/DDBJ databases">
        <authorList>
            <person name="Vijverberg K."/>
            <person name="Xiong W."/>
            <person name="Schranz E."/>
        </authorList>
    </citation>
    <scope>NUCLEOTIDE SEQUENCE</scope>
</reference>